<feature type="transmembrane region" description="Helical" evidence="1">
    <location>
        <begin position="96"/>
        <end position="115"/>
    </location>
</feature>
<comment type="caution">
    <text evidence="2">The sequence shown here is derived from an EMBL/GenBank/DDBJ whole genome shotgun (WGS) entry which is preliminary data.</text>
</comment>
<gene>
    <name evidence="2" type="ORF">C884_00282</name>
</gene>
<keyword evidence="3" id="KW-1185">Reference proteome</keyword>
<organism evidence="2 3">
    <name type="scientific">Kocuria palustris PEL</name>
    <dbReference type="NCBI Taxonomy" id="1236550"/>
    <lineage>
        <taxon>Bacteria</taxon>
        <taxon>Bacillati</taxon>
        <taxon>Actinomycetota</taxon>
        <taxon>Actinomycetes</taxon>
        <taxon>Micrococcales</taxon>
        <taxon>Micrococcaceae</taxon>
        <taxon>Kocuria</taxon>
    </lineage>
</organism>
<dbReference type="EMBL" id="ANHZ02000011">
    <property type="protein sequence ID" value="EME36608.1"/>
    <property type="molecule type" value="Genomic_DNA"/>
</dbReference>
<keyword evidence="1" id="KW-0472">Membrane</keyword>
<dbReference type="AlphaFoldDB" id="M2XUW8"/>
<evidence type="ECO:0000313" key="2">
    <source>
        <dbReference type="EMBL" id="EME36608.1"/>
    </source>
</evidence>
<feature type="transmembrane region" description="Helical" evidence="1">
    <location>
        <begin position="72"/>
        <end position="90"/>
    </location>
</feature>
<keyword evidence="1" id="KW-0812">Transmembrane</keyword>
<dbReference type="RefSeq" id="WP_006214696.1">
    <property type="nucleotide sequence ID" value="NZ_ANHZ02000011.1"/>
</dbReference>
<keyword evidence="1" id="KW-1133">Transmembrane helix</keyword>
<name>M2XUW8_9MICC</name>
<dbReference type="Proteomes" id="UP000009877">
    <property type="component" value="Unassembled WGS sequence"/>
</dbReference>
<protein>
    <submittedName>
        <fullName evidence="2">Uncharacterized protein</fullName>
    </submittedName>
</protein>
<accession>M2XUW8</accession>
<feature type="transmembrane region" description="Helical" evidence="1">
    <location>
        <begin position="35"/>
        <end position="51"/>
    </location>
</feature>
<reference evidence="2 3" key="1">
    <citation type="journal article" date="2014" name="Genome Announc.">
        <title>Draft Genome Sequence of Kocuria palustris PEL.</title>
        <authorList>
            <person name="Sharma G."/>
            <person name="Khatri I."/>
            <person name="Subramanian S."/>
        </authorList>
    </citation>
    <scope>NUCLEOTIDE SEQUENCE [LARGE SCALE GENOMIC DNA]</scope>
    <source>
        <strain evidence="2 3">PEL</strain>
    </source>
</reference>
<evidence type="ECO:0000256" key="1">
    <source>
        <dbReference type="SAM" id="Phobius"/>
    </source>
</evidence>
<sequence length="120" mass="12016">MLRPPLIATAVVAAALALLLPLISGAHVLEAVVSAIALIVGAWCAPTSFSSDQTGSALLMGREVWTARTARLKALQLYVAGAATLGLVLLNVFDPGVAVVVGIALALGTGAAGSGERSRD</sequence>
<evidence type="ECO:0000313" key="3">
    <source>
        <dbReference type="Proteomes" id="UP000009877"/>
    </source>
</evidence>
<proteinExistence type="predicted"/>
<dbReference type="STRING" id="71999.KPaMU14_01920"/>